<evidence type="ECO:0000256" key="1">
    <source>
        <dbReference type="ARBA" id="ARBA00004479"/>
    </source>
</evidence>
<comment type="caution">
    <text evidence="11">The sequence shown here is derived from an EMBL/GenBank/DDBJ whole genome shotgun (WGS) entry which is preliminary data.</text>
</comment>
<evidence type="ECO:0000313" key="12">
    <source>
        <dbReference type="Proteomes" id="UP001152561"/>
    </source>
</evidence>
<feature type="transmembrane region" description="Helical" evidence="8">
    <location>
        <begin position="177"/>
        <end position="200"/>
    </location>
</feature>
<keyword evidence="6 8" id="KW-0472">Membrane</keyword>
<keyword evidence="12" id="KW-1185">Reference proteome</keyword>
<comment type="subcellular location">
    <subcellularLocation>
        <location evidence="1 7">Membrane</location>
        <topology evidence="1 7">Single-pass type I membrane protein</topology>
    </subcellularLocation>
</comment>
<dbReference type="OrthoDB" id="759142at2759"/>
<feature type="domain" description="GOLD" evidence="10">
    <location>
        <begin position="29"/>
        <end position="145"/>
    </location>
</feature>
<evidence type="ECO:0000256" key="3">
    <source>
        <dbReference type="ARBA" id="ARBA00022692"/>
    </source>
</evidence>
<feature type="signal peptide" evidence="9">
    <location>
        <begin position="1"/>
        <end position="19"/>
    </location>
</feature>
<keyword evidence="4 9" id="KW-0732">Signal</keyword>
<dbReference type="Proteomes" id="UP001152561">
    <property type="component" value="Unassembled WGS sequence"/>
</dbReference>
<keyword evidence="3 7" id="KW-0812">Transmembrane</keyword>
<dbReference type="Pfam" id="PF01105">
    <property type="entry name" value="EMP24_GP25L"/>
    <property type="match status" value="1"/>
</dbReference>
<evidence type="ECO:0000256" key="2">
    <source>
        <dbReference type="ARBA" id="ARBA00007104"/>
    </source>
</evidence>
<evidence type="ECO:0000256" key="5">
    <source>
        <dbReference type="ARBA" id="ARBA00022989"/>
    </source>
</evidence>
<name>A0A9Q1RIX8_9SOLA</name>
<dbReference type="PANTHER" id="PTHR22811">
    <property type="entry name" value="TRANSMEMBRANE EMP24 DOMAIN-CONTAINING PROTEIN"/>
    <property type="match status" value="1"/>
</dbReference>
<sequence>MEVLKVLLVAAMAMTTVEAVWLEVSTSWPKCIHEEIRNNVLVFANYFVIRDDDHIQANVLPTVSVEVTSPFGNNLHHEENVTHGQFAFTTTEPGKYLACFLMNNNVPGSKSVTVGIMWKTGIDAKDWDSIAKKEKIEGVELELMKLEGLVQTIRENLVYLKKREEEMRAVSERTNAAVARFSIMSLSICILAAAMQIWYLKCFFRKKKLI</sequence>
<keyword evidence="5 8" id="KW-1133">Transmembrane helix</keyword>
<evidence type="ECO:0000256" key="9">
    <source>
        <dbReference type="SAM" id="SignalP"/>
    </source>
</evidence>
<organism evidence="11 12">
    <name type="scientific">Anisodus acutangulus</name>
    <dbReference type="NCBI Taxonomy" id="402998"/>
    <lineage>
        <taxon>Eukaryota</taxon>
        <taxon>Viridiplantae</taxon>
        <taxon>Streptophyta</taxon>
        <taxon>Embryophyta</taxon>
        <taxon>Tracheophyta</taxon>
        <taxon>Spermatophyta</taxon>
        <taxon>Magnoliopsida</taxon>
        <taxon>eudicotyledons</taxon>
        <taxon>Gunneridae</taxon>
        <taxon>Pentapetalae</taxon>
        <taxon>asterids</taxon>
        <taxon>lamiids</taxon>
        <taxon>Solanales</taxon>
        <taxon>Solanaceae</taxon>
        <taxon>Solanoideae</taxon>
        <taxon>Hyoscyameae</taxon>
        <taxon>Anisodus</taxon>
    </lineage>
</organism>
<dbReference type="EMBL" id="JAJAGQ010000007">
    <property type="protein sequence ID" value="KAJ8557971.1"/>
    <property type="molecule type" value="Genomic_DNA"/>
</dbReference>
<dbReference type="InterPro" id="IPR015720">
    <property type="entry name" value="Emp24-like"/>
</dbReference>
<evidence type="ECO:0000256" key="8">
    <source>
        <dbReference type="SAM" id="Phobius"/>
    </source>
</evidence>
<dbReference type="SMART" id="SM01190">
    <property type="entry name" value="EMP24_GP25L"/>
    <property type="match status" value="1"/>
</dbReference>
<evidence type="ECO:0000256" key="4">
    <source>
        <dbReference type="ARBA" id="ARBA00022729"/>
    </source>
</evidence>
<comment type="similarity">
    <text evidence="2 7">Belongs to the EMP24/GP25L family.</text>
</comment>
<dbReference type="InterPro" id="IPR009038">
    <property type="entry name" value="GOLD_dom"/>
</dbReference>
<protein>
    <recommendedName>
        <fullName evidence="10">GOLD domain-containing protein</fullName>
    </recommendedName>
</protein>
<proteinExistence type="inferred from homology"/>
<gene>
    <name evidence="11" type="ORF">K7X08_004737</name>
</gene>
<evidence type="ECO:0000259" key="10">
    <source>
        <dbReference type="PROSITE" id="PS50866"/>
    </source>
</evidence>
<dbReference type="GO" id="GO:0016020">
    <property type="term" value="C:membrane"/>
    <property type="evidence" value="ECO:0007669"/>
    <property type="project" value="UniProtKB-SubCell"/>
</dbReference>
<reference evidence="12" key="1">
    <citation type="journal article" date="2023" name="Proc. Natl. Acad. Sci. U.S.A.">
        <title>Genomic and structural basis for evolution of tropane alkaloid biosynthesis.</title>
        <authorList>
            <person name="Wanga Y.-J."/>
            <person name="Taina T."/>
            <person name="Yua J.-Y."/>
            <person name="Lia J."/>
            <person name="Xua B."/>
            <person name="Chenc J."/>
            <person name="D'Auriad J.C."/>
            <person name="Huanga J.-P."/>
            <person name="Huanga S.-X."/>
        </authorList>
    </citation>
    <scope>NUCLEOTIDE SEQUENCE [LARGE SCALE GENOMIC DNA]</scope>
    <source>
        <strain evidence="12">cv. KIB-2019</strain>
    </source>
</reference>
<accession>A0A9Q1RIX8</accession>
<evidence type="ECO:0000256" key="6">
    <source>
        <dbReference type="ARBA" id="ARBA00023136"/>
    </source>
</evidence>
<evidence type="ECO:0000313" key="11">
    <source>
        <dbReference type="EMBL" id="KAJ8557971.1"/>
    </source>
</evidence>
<evidence type="ECO:0000256" key="7">
    <source>
        <dbReference type="RuleBase" id="RU003827"/>
    </source>
</evidence>
<dbReference type="PROSITE" id="PS50866">
    <property type="entry name" value="GOLD"/>
    <property type="match status" value="1"/>
</dbReference>
<feature type="chain" id="PRO_5040114896" description="GOLD domain-containing protein" evidence="9">
    <location>
        <begin position="20"/>
        <end position="210"/>
    </location>
</feature>
<dbReference type="AlphaFoldDB" id="A0A9Q1RIX8"/>